<feature type="compositionally biased region" description="Basic and acidic residues" evidence="1">
    <location>
        <begin position="152"/>
        <end position="165"/>
    </location>
</feature>
<dbReference type="KEGG" id="soy:115874235"/>
<dbReference type="RefSeq" id="XP_030745192.1">
    <property type="nucleotide sequence ID" value="XM_030889332.1"/>
</dbReference>
<organism evidence="3 5">
    <name type="scientific">Sitophilus oryzae</name>
    <name type="common">Rice weevil</name>
    <name type="synonym">Curculio oryzae</name>
    <dbReference type="NCBI Taxonomy" id="7048"/>
    <lineage>
        <taxon>Eukaryota</taxon>
        <taxon>Metazoa</taxon>
        <taxon>Ecdysozoa</taxon>
        <taxon>Arthropoda</taxon>
        <taxon>Hexapoda</taxon>
        <taxon>Insecta</taxon>
        <taxon>Pterygota</taxon>
        <taxon>Neoptera</taxon>
        <taxon>Endopterygota</taxon>
        <taxon>Coleoptera</taxon>
        <taxon>Polyphaga</taxon>
        <taxon>Cucujiformia</taxon>
        <taxon>Curculionidae</taxon>
        <taxon>Dryophthorinae</taxon>
        <taxon>Sitophilus</taxon>
    </lineage>
</organism>
<evidence type="ECO:0000313" key="3">
    <source>
        <dbReference type="Proteomes" id="UP000504635"/>
    </source>
</evidence>
<feature type="domain" description="Activating transcription factor 7-interacting protein Fn3" evidence="2">
    <location>
        <begin position="1004"/>
        <end position="1098"/>
    </location>
</feature>
<dbReference type="InterPro" id="IPR026085">
    <property type="entry name" value="ATF7-int"/>
</dbReference>
<feature type="region of interest" description="Disordered" evidence="1">
    <location>
        <begin position="530"/>
        <end position="563"/>
    </location>
</feature>
<feature type="compositionally biased region" description="Basic and acidic residues" evidence="1">
    <location>
        <begin position="321"/>
        <end position="337"/>
    </location>
</feature>
<feature type="region of interest" description="Disordered" evidence="1">
    <location>
        <begin position="798"/>
        <end position="829"/>
    </location>
</feature>
<feature type="region of interest" description="Disordered" evidence="1">
    <location>
        <begin position="152"/>
        <end position="501"/>
    </location>
</feature>
<sequence length="1103" mass="121785">MPAIDQCDSSQATLALSSTLEIFDKFKSVSECGKDSDSEESFHLPLDDEDGETQSIISNGRDKELQSEETEDDILNKFEGDCVDASEQNDETILNDIEEEHHDKSVSIIDKQNIEENELSATEVKLSFDFGKYETNSNGEFRSIYETEFHVDKEEENNEESKTMEICDSQEEVGDAMETNCSDGKETENDIEKIDNHLDSVNETNVSNSLHVTDTDNLSQTDNHLDSVDETNASNSLHVTDTDNLGETEQPISVETESASNKQDTEVSKISTSDNERASTDDLLKQLDETINSPKEDDVIEDKLNSNEVFKVPEQQNNLHVESDSTKMEECEKPSEKPEEDDSDLLDISMIRETEEDDACARADAIQEDADAEEAKEDSVIEKSDEESNDRVETEQISSDGDKEHDNDFDNEHSGFEEINDEDSHSGLSLSVDTDDADSQTDSNTELQNTVVETESHEKSSAVASEDTIDDQMEIEAVVSEPEETNIVDDGSSNKEVPNNADLTLIETDTHNDITEKEISTTTNEIVKSDEISEKGLEGSKAVNTSQVQTKSGKRSLSANDTDQDELIAKKPKLADSITDVESTNEVTDISVNNNKPESEKTEEFTTLRNNTKTLTAFSKFMQCRKLTAKLSRSDLEQFCIQKICESLMLKSTEGELHQTIKKQEKTIEILRKDLQQLVKQSRDLDIVNKKLMNDLRAQTVQKKPLVPLKITRSVGLQVRLNPGNEAVTQVRKRQSVPNTPPKQVVLSNSLLKQKASPQQKPVVRQIVQSSPQKSISTTQSVASPVTGGQLLTQALLQPSKRSPVVAKRTTTPVRKPPEPPKPSNPGVIDLTDEDEKLAANKAVNNTIKLVTTKPVVTTTPKPIVTVNKSLSGKTVISQGKQVGVQAKSVTVSANKNTSIPQSIRLTPGSVITSSANGSPQMLYVVPTISSSTGGTQKVAFVNFQPTSGVLSAALNGQTVSVMSNKQGQTMTLKTVPSVRKKHPAPLPPVPRINIDSNLKPLLPKPHLTIKKIDIGIILQWKMPYNLSLYENIASYQLYAYQETSAPPNTDMWRKVGDVKALALPMACTLTQFADKNKYYFAVRSVDVHNRIGAFSDPEEISL</sequence>
<dbReference type="AlphaFoldDB" id="A0A6J2X1Y1"/>
<feature type="compositionally biased region" description="Basic and acidic residues" evidence="1">
    <location>
        <begin position="183"/>
        <end position="200"/>
    </location>
</feature>
<feature type="compositionally biased region" description="Polar residues" evidence="1">
    <location>
        <begin position="230"/>
        <end position="273"/>
    </location>
</feature>
<feature type="compositionally biased region" description="Polar residues" evidence="1">
    <location>
        <begin position="201"/>
        <end position="222"/>
    </location>
</feature>
<dbReference type="GO" id="GO:0006355">
    <property type="term" value="P:regulation of DNA-templated transcription"/>
    <property type="evidence" value="ECO:0007669"/>
    <property type="project" value="TreeGrafter"/>
</dbReference>
<dbReference type="Proteomes" id="UP000504635">
    <property type="component" value="Unplaced"/>
</dbReference>
<feature type="compositionally biased region" description="Basic and acidic residues" evidence="1">
    <location>
        <begin position="389"/>
        <end position="416"/>
    </location>
</feature>
<feature type="region of interest" description="Disordered" evidence="1">
    <location>
        <begin position="32"/>
        <end position="71"/>
    </location>
</feature>
<dbReference type="GO" id="GO:0005667">
    <property type="term" value="C:transcription regulator complex"/>
    <property type="evidence" value="ECO:0007669"/>
    <property type="project" value="TreeGrafter"/>
</dbReference>
<dbReference type="PANTHER" id="PTHR23210:SF26">
    <property type="entry name" value="ACTIVATING TRANSCRIPTION FACTOR 7-INTERACTING PROTEIN 1"/>
    <property type="match status" value="1"/>
</dbReference>
<protein>
    <submittedName>
        <fullName evidence="4 5">Activating transcription factor 7-interacting protein 1-like</fullName>
    </submittedName>
</protein>
<dbReference type="RefSeq" id="XP_030745193.1">
    <property type="nucleotide sequence ID" value="XM_030889333.1"/>
</dbReference>
<feature type="compositionally biased region" description="Acidic residues" evidence="1">
    <location>
        <begin position="366"/>
        <end position="376"/>
    </location>
</feature>
<proteinExistence type="predicted"/>
<feature type="compositionally biased region" description="Polar residues" evidence="1">
    <location>
        <begin position="542"/>
        <end position="561"/>
    </location>
</feature>
<feature type="compositionally biased region" description="Basic and acidic residues" evidence="1">
    <location>
        <begin position="32"/>
        <end position="46"/>
    </location>
</feature>
<evidence type="ECO:0000259" key="2">
    <source>
        <dbReference type="Pfam" id="PF16794"/>
    </source>
</evidence>
<reference evidence="4 5" key="1">
    <citation type="submission" date="2025-04" db="UniProtKB">
        <authorList>
            <consortium name="RefSeq"/>
        </authorList>
    </citation>
    <scope>IDENTIFICATION</scope>
    <source>
        <tissue evidence="4 5">Gonads</tissue>
    </source>
</reference>
<dbReference type="InterPro" id="IPR056565">
    <property type="entry name" value="Fn3_ATF7IP"/>
</dbReference>
<dbReference type="Pfam" id="PF16794">
    <property type="entry name" value="fn3_4"/>
    <property type="match status" value="1"/>
</dbReference>
<evidence type="ECO:0000313" key="5">
    <source>
        <dbReference type="RefSeq" id="XP_030745193.1"/>
    </source>
</evidence>
<dbReference type="PANTHER" id="PTHR23210">
    <property type="entry name" value="ACTIVATING TRANSCRIPTION FACTOR 7 INTERACTING PROTEIN"/>
    <property type="match status" value="1"/>
</dbReference>
<dbReference type="GO" id="GO:0005634">
    <property type="term" value="C:nucleus"/>
    <property type="evidence" value="ECO:0007669"/>
    <property type="project" value="TreeGrafter"/>
</dbReference>
<feature type="compositionally biased region" description="Polar residues" evidence="1">
    <location>
        <begin position="440"/>
        <end position="453"/>
    </location>
</feature>
<accession>A0A6J2X1Y1</accession>
<feature type="compositionally biased region" description="Basic and acidic residues" evidence="1">
    <location>
        <begin position="274"/>
        <end position="305"/>
    </location>
</feature>
<evidence type="ECO:0000256" key="1">
    <source>
        <dbReference type="SAM" id="MobiDB-lite"/>
    </source>
</evidence>
<dbReference type="GO" id="GO:0003712">
    <property type="term" value="F:transcription coregulator activity"/>
    <property type="evidence" value="ECO:0007669"/>
    <property type="project" value="TreeGrafter"/>
</dbReference>
<name>A0A6J2X1Y1_SITOR</name>
<gene>
    <name evidence="4 5" type="primary">LOC115874235</name>
</gene>
<keyword evidence="3" id="KW-1185">Reference proteome</keyword>
<dbReference type="GeneID" id="115874235"/>
<evidence type="ECO:0000313" key="4">
    <source>
        <dbReference type="RefSeq" id="XP_030745192.1"/>
    </source>
</evidence>
<dbReference type="OrthoDB" id="2434995at2759"/>